<dbReference type="EMBL" id="JACGCX010000008">
    <property type="protein sequence ID" value="MBA6098371.1"/>
    <property type="molecule type" value="Genomic_DNA"/>
</dbReference>
<proteinExistence type="predicted"/>
<gene>
    <name evidence="2" type="ORF">H4C80_14685</name>
</gene>
<dbReference type="RefSeq" id="WP_182389608.1">
    <property type="nucleotide sequence ID" value="NZ_JACGCX010000008.1"/>
</dbReference>
<evidence type="ECO:0000256" key="1">
    <source>
        <dbReference type="SAM" id="Phobius"/>
    </source>
</evidence>
<sequence length="191" mass="21521">MKDNVIDVAGGTFVVAAVSYSTGTAYYNSYFRELNANPDLFSVSVERVFFEGGRQLLDLAFTPLVVFACCVVLLAVINMVLEAFGITILRKVFDYLKMSSLYAGLKEFWWVFGFIAISYLTFIAFDRGVEAGKYTADNKNCTRVYVEGDEQSWSGCIIYKTESEAWVLTAESNQRVLVNIPADKYKSIRVY</sequence>
<reference evidence="2 3" key="1">
    <citation type="submission" date="2020-07" db="EMBL/GenBank/DDBJ databases">
        <title>Diversity of carbapenemase encoding genes among Pseudomonas putida group clinical isolates in a tertiary Brazilian hospital.</title>
        <authorList>
            <person name="Alberto-Lei F."/>
            <person name="Nodari C.S."/>
            <person name="Streling A.P."/>
            <person name="Paulino J.T."/>
            <person name="Bessa-Neto F.O."/>
            <person name="Cayo R."/>
            <person name="Gales A.C."/>
        </authorList>
    </citation>
    <scope>NUCLEOTIDE SEQUENCE [LARGE SCALE GENOMIC DNA]</scope>
    <source>
        <strain evidence="2 3">12815</strain>
    </source>
</reference>
<accession>A0A7W2KH06</accession>
<comment type="caution">
    <text evidence="2">The sequence shown here is derived from an EMBL/GenBank/DDBJ whole genome shotgun (WGS) entry which is preliminary data.</text>
</comment>
<feature type="transmembrane region" description="Helical" evidence="1">
    <location>
        <begin position="64"/>
        <end position="88"/>
    </location>
</feature>
<evidence type="ECO:0000313" key="2">
    <source>
        <dbReference type="EMBL" id="MBA6098371.1"/>
    </source>
</evidence>
<keyword evidence="1" id="KW-1133">Transmembrane helix</keyword>
<name>A0A7W2KH06_9PSED</name>
<dbReference type="Proteomes" id="UP000545074">
    <property type="component" value="Unassembled WGS sequence"/>
</dbReference>
<evidence type="ECO:0000313" key="3">
    <source>
        <dbReference type="Proteomes" id="UP000545074"/>
    </source>
</evidence>
<protein>
    <submittedName>
        <fullName evidence="2">Uncharacterized protein</fullName>
    </submittedName>
</protein>
<feature type="transmembrane region" description="Helical" evidence="1">
    <location>
        <begin position="108"/>
        <end position="125"/>
    </location>
</feature>
<dbReference type="AlphaFoldDB" id="A0A7W2KH06"/>
<organism evidence="2 3">
    <name type="scientific">Pseudomonas juntendi</name>
    <dbReference type="NCBI Taxonomy" id="2666183"/>
    <lineage>
        <taxon>Bacteria</taxon>
        <taxon>Pseudomonadati</taxon>
        <taxon>Pseudomonadota</taxon>
        <taxon>Gammaproteobacteria</taxon>
        <taxon>Pseudomonadales</taxon>
        <taxon>Pseudomonadaceae</taxon>
        <taxon>Pseudomonas</taxon>
    </lineage>
</organism>
<keyword evidence="1" id="KW-0472">Membrane</keyword>
<keyword evidence="1" id="KW-0812">Transmembrane</keyword>